<keyword evidence="3" id="KW-1185">Reference proteome</keyword>
<evidence type="ECO:0000313" key="2">
    <source>
        <dbReference type="EMBL" id="SHH86428.1"/>
    </source>
</evidence>
<name>A0A1M5WGA3_9FIRM</name>
<feature type="signal peptide" evidence="1">
    <location>
        <begin position="1"/>
        <end position="25"/>
    </location>
</feature>
<dbReference type="AlphaFoldDB" id="A0A1M5WGA3"/>
<keyword evidence="1" id="KW-0732">Signal</keyword>
<reference evidence="3" key="1">
    <citation type="submission" date="2016-11" db="EMBL/GenBank/DDBJ databases">
        <authorList>
            <person name="Varghese N."/>
            <person name="Submissions S."/>
        </authorList>
    </citation>
    <scope>NUCLEOTIDE SEQUENCE [LARGE SCALE GENOMIC DNA]</scope>
    <source>
        <strain evidence="3">DSM 13643</strain>
    </source>
</reference>
<dbReference type="EMBL" id="FQXO01000107">
    <property type="protein sequence ID" value="SHH86428.1"/>
    <property type="molecule type" value="Genomic_DNA"/>
</dbReference>
<dbReference type="Proteomes" id="UP000183967">
    <property type="component" value="Unassembled WGS sequence"/>
</dbReference>
<evidence type="ECO:0000313" key="3">
    <source>
        <dbReference type="Proteomes" id="UP000183967"/>
    </source>
</evidence>
<evidence type="ECO:0000256" key="1">
    <source>
        <dbReference type="SAM" id="SignalP"/>
    </source>
</evidence>
<proteinExistence type="predicted"/>
<protein>
    <submittedName>
        <fullName evidence="2">Uncharacterized protein</fullName>
    </submittedName>
</protein>
<organism evidence="2 3">
    <name type="scientific">Caloranaerobacter azorensis DSM 13643</name>
    <dbReference type="NCBI Taxonomy" id="1121264"/>
    <lineage>
        <taxon>Bacteria</taxon>
        <taxon>Bacillati</taxon>
        <taxon>Bacillota</taxon>
        <taxon>Tissierellia</taxon>
        <taxon>Tissierellales</taxon>
        <taxon>Thermohalobacteraceae</taxon>
        <taxon>Caloranaerobacter</taxon>
    </lineage>
</organism>
<accession>A0A1M5WGA3</accession>
<sequence length="109" mass="12449">MISKKVGIGILIGLILIVSSSSVWAAGVGIMSHAEEVVDKKVYHQVKYTGQLFWETTSTHTYYKSLTFNNGYNYTTKTTYTEPVFHATDMFGNGYFTRYKIVTYIYKAY</sequence>
<dbReference type="RefSeq" id="WP_073197969.1">
    <property type="nucleotide sequence ID" value="NZ_FQXO01000107.1"/>
</dbReference>
<feature type="chain" id="PRO_5011957463" evidence="1">
    <location>
        <begin position="26"/>
        <end position="109"/>
    </location>
</feature>
<gene>
    <name evidence="2" type="ORF">SAMN02745135_02458</name>
</gene>